<gene>
    <name evidence="1" type="ORF">Air01nite_46500</name>
</gene>
<proteinExistence type="predicted"/>
<dbReference type="EMBL" id="BONC01000034">
    <property type="protein sequence ID" value="GIF58555.1"/>
    <property type="molecule type" value="Genomic_DNA"/>
</dbReference>
<accession>A0ABQ4C896</accession>
<protein>
    <submittedName>
        <fullName evidence="1">Uncharacterized protein</fullName>
    </submittedName>
</protein>
<dbReference type="Proteomes" id="UP000624325">
    <property type="component" value="Unassembled WGS sequence"/>
</dbReference>
<evidence type="ECO:0000313" key="2">
    <source>
        <dbReference type="Proteomes" id="UP000624325"/>
    </source>
</evidence>
<reference evidence="1 2" key="1">
    <citation type="submission" date="2021-01" db="EMBL/GenBank/DDBJ databases">
        <title>Whole genome shotgun sequence of Asanoa iriomotensis NBRC 100142.</title>
        <authorList>
            <person name="Komaki H."/>
            <person name="Tamura T."/>
        </authorList>
    </citation>
    <scope>NUCLEOTIDE SEQUENCE [LARGE SCALE GENOMIC DNA]</scope>
    <source>
        <strain evidence="1 2">NBRC 100142</strain>
    </source>
</reference>
<keyword evidence="2" id="KW-1185">Reference proteome</keyword>
<comment type="caution">
    <text evidence="1">The sequence shown here is derived from an EMBL/GenBank/DDBJ whole genome shotgun (WGS) entry which is preliminary data.</text>
</comment>
<evidence type="ECO:0000313" key="1">
    <source>
        <dbReference type="EMBL" id="GIF58555.1"/>
    </source>
</evidence>
<name>A0ABQ4C896_9ACTN</name>
<sequence>MSYREARGGVMRNLVRLVIAAAVTGLLVWLPTAAQAGITLNAID</sequence>
<organism evidence="1 2">
    <name type="scientific">Asanoa iriomotensis</name>
    <dbReference type="NCBI Taxonomy" id="234613"/>
    <lineage>
        <taxon>Bacteria</taxon>
        <taxon>Bacillati</taxon>
        <taxon>Actinomycetota</taxon>
        <taxon>Actinomycetes</taxon>
        <taxon>Micromonosporales</taxon>
        <taxon>Micromonosporaceae</taxon>
        <taxon>Asanoa</taxon>
    </lineage>
</organism>